<dbReference type="Proteomes" id="UP000752696">
    <property type="component" value="Unassembled WGS sequence"/>
</dbReference>
<accession>A0A6V7H3V7</accession>
<dbReference type="AlphaFoldDB" id="A0A6V7H3V7"/>
<feature type="non-terminal residue" evidence="1">
    <location>
        <position position="1"/>
    </location>
</feature>
<organism evidence="1 2">
    <name type="scientific">Heterotrigona itama</name>
    <dbReference type="NCBI Taxonomy" id="395501"/>
    <lineage>
        <taxon>Eukaryota</taxon>
        <taxon>Metazoa</taxon>
        <taxon>Ecdysozoa</taxon>
        <taxon>Arthropoda</taxon>
        <taxon>Hexapoda</taxon>
        <taxon>Insecta</taxon>
        <taxon>Pterygota</taxon>
        <taxon>Neoptera</taxon>
        <taxon>Endopterygota</taxon>
        <taxon>Hymenoptera</taxon>
        <taxon>Apocrita</taxon>
        <taxon>Aculeata</taxon>
        <taxon>Apoidea</taxon>
        <taxon>Anthophila</taxon>
        <taxon>Apidae</taxon>
        <taxon>Heterotrigona</taxon>
    </lineage>
</organism>
<protein>
    <submittedName>
        <fullName evidence="1">Uncharacterized protein</fullName>
    </submittedName>
</protein>
<sequence length="40" mass="4677">NNVILHTYNTLCGIISEEYTHQVVASRHKQITTTFFRDII</sequence>
<gene>
    <name evidence="1" type="ORF">MHI_LOCUS420585</name>
</gene>
<comment type="caution">
    <text evidence="1">The sequence shown here is derived from an EMBL/GenBank/DDBJ whole genome shotgun (WGS) entry which is preliminary data.</text>
</comment>
<proteinExistence type="predicted"/>
<dbReference type="EMBL" id="CAJDYZ010006981">
    <property type="protein sequence ID" value="CAD1473906.1"/>
    <property type="molecule type" value="Genomic_DNA"/>
</dbReference>
<evidence type="ECO:0000313" key="2">
    <source>
        <dbReference type="Proteomes" id="UP000752696"/>
    </source>
</evidence>
<name>A0A6V7H3V7_9HYME</name>
<reference evidence="1" key="1">
    <citation type="submission" date="2020-07" db="EMBL/GenBank/DDBJ databases">
        <authorList>
            <person name="Nazaruddin N."/>
        </authorList>
    </citation>
    <scope>NUCLEOTIDE SEQUENCE</scope>
</reference>
<feature type="non-terminal residue" evidence="1">
    <location>
        <position position="40"/>
    </location>
</feature>
<evidence type="ECO:0000313" key="1">
    <source>
        <dbReference type="EMBL" id="CAD1473906.1"/>
    </source>
</evidence>
<keyword evidence="2" id="KW-1185">Reference proteome</keyword>